<keyword evidence="2" id="KW-1185">Reference proteome</keyword>
<dbReference type="AlphaFoldDB" id="A0A098LLN2"/>
<gene>
    <name evidence="1" type="ORF">MYP_4629</name>
</gene>
<sequence length="220" mass="25115">MRIKTYIFCTTFLANLLFTACNNKKDDPGPSISSPTIKTPELPTIDNPFLGVYINNKLVSILADTHNLVFDPINDSLVLKSNTGTFSFNKYPSFTSDIHGYYNNRFHFQIARNSTDTSSLSKDAFKAFFNPGTYPYSQLTSLNGFKILLRLNHENEYYDTQNGSQEGSILTIKEATYVNTDKGELLRVVIEFNCKLYDEQGKLQKTLSHGIYRGYFRNFE</sequence>
<dbReference type="PROSITE" id="PS51257">
    <property type="entry name" value="PROKAR_LIPOPROTEIN"/>
    <property type="match status" value="1"/>
</dbReference>
<evidence type="ECO:0000313" key="1">
    <source>
        <dbReference type="EMBL" id="GAL87399.1"/>
    </source>
</evidence>
<evidence type="ECO:0008006" key="3">
    <source>
        <dbReference type="Google" id="ProtNLM"/>
    </source>
</evidence>
<organism evidence="1 2">
    <name type="scientific">Sporocytophaga myxococcoides</name>
    <dbReference type="NCBI Taxonomy" id="153721"/>
    <lineage>
        <taxon>Bacteria</taxon>
        <taxon>Pseudomonadati</taxon>
        <taxon>Bacteroidota</taxon>
        <taxon>Cytophagia</taxon>
        <taxon>Cytophagales</taxon>
        <taxon>Cytophagaceae</taxon>
        <taxon>Sporocytophaga</taxon>
    </lineage>
</organism>
<evidence type="ECO:0000313" key="2">
    <source>
        <dbReference type="Proteomes" id="UP000030185"/>
    </source>
</evidence>
<dbReference type="RefSeq" id="WP_156140800.1">
    <property type="nucleotide sequence ID" value="NZ_BBLT01000012.1"/>
</dbReference>
<accession>A0A098LLN2</accession>
<reference evidence="1 2" key="1">
    <citation type="submission" date="2014-09" db="EMBL/GenBank/DDBJ databases">
        <title>Sporocytophaga myxococcoides PG-01 genome sequencing.</title>
        <authorList>
            <person name="Liu L."/>
            <person name="Gao P.J."/>
            <person name="Chen G.J."/>
            <person name="Wang L.S."/>
        </authorList>
    </citation>
    <scope>NUCLEOTIDE SEQUENCE [LARGE SCALE GENOMIC DNA]</scope>
    <source>
        <strain evidence="1 2">PG-01</strain>
    </source>
</reference>
<dbReference type="EMBL" id="BBLT01000012">
    <property type="protein sequence ID" value="GAL87399.1"/>
    <property type="molecule type" value="Genomic_DNA"/>
</dbReference>
<comment type="caution">
    <text evidence="1">The sequence shown here is derived from an EMBL/GenBank/DDBJ whole genome shotgun (WGS) entry which is preliminary data.</text>
</comment>
<name>A0A098LLN2_9BACT</name>
<protein>
    <recommendedName>
        <fullName evidence="3">Lipoprotein</fullName>
    </recommendedName>
</protein>
<proteinExistence type="predicted"/>
<dbReference type="Proteomes" id="UP000030185">
    <property type="component" value="Unassembled WGS sequence"/>
</dbReference>